<evidence type="ECO:0000313" key="6">
    <source>
        <dbReference type="EMBL" id="ACS22459.1"/>
    </source>
</evidence>
<dbReference type="AlphaFoldDB" id="C5D0B5"/>
<keyword evidence="1" id="KW-0805">Transcription regulation</keyword>
<evidence type="ECO:0000256" key="2">
    <source>
        <dbReference type="ARBA" id="ARBA00023125"/>
    </source>
</evidence>
<dbReference type="InterPro" id="IPR009057">
    <property type="entry name" value="Homeodomain-like_sf"/>
</dbReference>
<proteinExistence type="predicted"/>
<accession>C5D0B5</accession>
<dbReference type="PRINTS" id="PR00455">
    <property type="entry name" value="HTHTETR"/>
</dbReference>
<evidence type="ECO:0000256" key="1">
    <source>
        <dbReference type="ARBA" id="ARBA00023015"/>
    </source>
</evidence>
<dbReference type="KEGG" id="vap:Vapar_5875"/>
<name>C5D0B5_VARPS</name>
<gene>
    <name evidence="6" type="ordered locus">Vapar_5875</name>
</gene>
<reference evidence="6" key="1">
    <citation type="submission" date="2009-06" db="EMBL/GenBank/DDBJ databases">
        <title>Complete sequence of chromosome 2 of Variovorax paradoxus S110.</title>
        <authorList>
            <consortium name="US DOE Joint Genome Institute"/>
            <person name="Lucas S."/>
            <person name="Copeland A."/>
            <person name="Lapidus A."/>
            <person name="Glavina del Rio T."/>
            <person name="Tice H."/>
            <person name="Bruce D."/>
            <person name="Goodwin L."/>
            <person name="Pitluck S."/>
            <person name="Chertkov O."/>
            <person name="Brettin T."/>
            <person name="Detter J.C."/>
            <person name="Han C."/>
            <person name="Larimer F."/>
            <person name="Land M."/>
            <person name="Hauser L."/>
            <person name="Kyrpides N."/>
            <person name="Ovchinnikova G."/>
            <person name="Orwin P."/>
            <person name="Leadbetter J.R."/>
            <person name="Spain J.C."/>
            <person name="Han J.I."/>
        </authorList>
    </citation>
    <scope>NUCLEOTIDE SEQUENCE</scope>
    <source>
        <strain evidence="6">S110</strain>
    </source>
</reference>
<dbReference type="PANTHER" id="PTHR30055">
    <property type="entry name" value="HTH-TYPE TRANSCRIPTIONAL REGULATOR RUTR"/>
    <property type="match status" value="1"/>
</dbReference>
<dbReference type="InterPro" id="IPR050109">
    <property type="entry name" value="HTH-type_TetR-like_transc_reg"/>
</dbReference>
<dbReference type="eggNOG" id="COG1309">
    <property type="taxonomic scope" value="Bacteria"/>
</dbReference>
<sequence precursor="true">MEAIKPIRMRSSGVVSSQLANALAAPEVAIKPRILNAAVELLIEQGTARTTTLAVQRRAGVSRGALLHHFPTHAELLSSTVQELVRRNEAAVHEALAKVGVAEDPFERAVKVLATTMAKPAYLAELELWAISRTDIELRTALQAAERGARKESDRVMRMLFPSIAERPDAAEVMGSTLAFLRGQAVTGIISGRPSQRQKQMTTWLRAIRIMLDDTSTT</sequence>
<feature type="DNA-binding region" description="H-T-H motif" evidence="4">
    <location>
        <begin position="51"/>
        <end position="70"/>
    </location>
</feature>
<dbReference type="HOGENOM" id="CLU_069356_18_2_4"/>
<protein>
    <submittedName>
        <fullName evidence="6">Transcriptional regulator, TetR family</fullName>
    </submittedName>
</protein>
<dbReference type="PANTHER" id="PTHR30055:SF234">
    <property type="entry name" value="HTH-TYPE TRANSCRIPTIONAL REGULATOR BETI"/>
    <property type="match status" value="1"/>
</dbReference>
<dbReference type="GO" id="GO:0000976">
    <property type="term" value="F:transcription cis-regulatory region binding"/>
    <property type="evidence" value="ECO:0007669"/>
    <property type="project" value="TreeGrafter"/>
</dbReference>
<keyword evidence="2 4" id="KW-0238">DNA-binding</keyword>
<organism evidence="6">
    <name type="scientific">Variovorax paradoxus (strain S110)</name>
    <dbReference type="NCBI Taxonomy" id="543728"/>
    <lineage>
        <taxon>Bacteria</taxon>
        <taxon>Pseudomonadati</taxon>
        <taxon>Pseudomonadota</taxon>
        <taxon>Betaproteobacteria</taxon>
        <taxon>Burkholderiales</taxon>
        <taxon>Comamonadaceae</taxon>
        <taxon>Variovorax</taxon>
    </lineage>
</organism>
<dbReference type="GO" id="GO:0003700">
    <property type="term" value="F:DNA-binding transcription factor activity"/>
    <property type="evidence" value="ECO:0007669"/>
    <property type="project" value="TreeGrafter"/>
</dbReference>
<evidence type="ECO:0000259" key="5">
    <source>
        <dbReference type="PROSITE" id="PS50977"/>
    </source>
</evidence>
<dbReference type="SUPFAM" id="SSF46689">
    <property type="entry name" value="Homeodomain-like"/>
    <property type="match status" value="1"/>
</dbReference>
<dbReference type="InterPro" id="IPR001647">
    <property type="entry name" value="HTH_TetR"/>
</dbReference>
<evidence type="ECO:0000256" key="4">
    <source>
        <dbReference type="PROSITE-ProRule" id="PRU00335"/>
    </source>
</evidence>
<feature type="domain" description="HTH tetR-type" evidence="5">
    <location>
        <begin position="28"/>
        <end position="88"/>
    </location>
</feature>
<dbReference type="STRING" id="543728.Vapar_5875"/>
<dbReference type="Gene3D" id="1.10.357.10">
    <property type="entry name" value="Tetracycline Repressor, domain 2"/>
    <property type="match status" value="1"/>
</dbReference>
<keyword evidence="3" id="KW-0804">Transcription</keyword>
<dbReference type="Pfam" id="PF00440">
    <property type="entry name" value="TetR_N"/>
    <property type="match status" value="1"/>
</dbReference>
<dbReference type="PROSITE" id="PS50977">
    <property type="entry name" value="HTH_TETR_2"/>
    <property type="match status" value="1"/>
</dbReference>
<evidence type="ECO:0000256" key="3">
    <source>
        <dbReference type="ARBA" id="ARBA00023163"/>
    </source>
</evidence>
<dbReference type="EMBL" id="CP001636">
    <property type="protein sequence ID" value="ACS22459.1"/>
    <property type="molecule type" value="Genomic_DNA"/>
</dbReference>